<evidence type="ECO:0000313" key="1">
    <source>
        <dbReference type="EMBL" id="GFP38187.1"/>
    </source>
</evidence>
<reference evidence="1 2" key="1">
    <citation type="journal article" date="2020" name="Front. Microbiol.">
        <title>Single-cell genomics of novel Actinobacteria with the Wood-Ljungdahl pathway discovered in a serpentinizing system.</title>
        <authorList>
            <person name="Merino N."/>
            <person name="Kawai M."/>
            <person name="Boyd E.S."/>
            <person name="Colman D.R."/>
            <person name="McGlynn S.E."/>
            <person name="Nealson K.H."/>
            <person name="Kurokawa K."/>
            <person name="Hongoh Y."/>
        </authorList>
    </citation>
    <scope>NUCLEOTIDE SEQUENCE [LARGE SCALE GENOMIC DNA]</scope>
    <source>
        <strain evidence="1 2">S44</strain>
    </source>
</reference>
<dbReference type="Gene3D" id="3.40.50.300">
    <property type="entry name" value="P-loop containing nucleotide triphosphate hydrolases"/>
    <property type="match status" value="1"/>
</dbReference>
<dbReference type="Proteomes" id="UP000561271">
    <property type="component" value="Unassembled WGS sequence"/>
</dbReference>
<sequence length="85" mass="9997">MKNPFKYGEVVIGEDFADRQKELEELVRDLRDGQRIFLISPRRYGKTSLIMNSLMKLKEEGCSTTYLDLYKAPSLRQFLEQYASQ</sequence>
<dbReference type="InterPro" id="IPR027417">
    <property type="entry name" value="P-loop_NTPase"/>
</dbReference>
<evidence type="ECO:0008006" key="3">
    <source>
        <dbReference type="Google" id="ProtNLM"/>
    </source>
</evidence>
<evidence type="ECO:0000313" key="2">
    <source>
        <dbReference type="Proteomes" id="UP000561271"/>
    </source>
</evidence>
<proteinExistence type="predicted"/>
<dbReference type="PANTHER" id="PTHR34301">
    <property type="entry name" value="DNA-BINDING PROTEIN-RELATED"/>
    <property type="match status" value="1"/>
</dbReference>
<gene>
    <name evidence="1" type="ORF">HKBW3S44_01867</name>
</gene>
<dbReference type="PANTHER" id="PTHR34301:SF8">
    <property type="entry name" value="ATPASE DOMAIN-CONTAINING PROTEIN"/>
    <property type="match status" value="1"/>
</dbReference>
<dbReference type="SUPFAM" id="SSF52540">
    <property type="entry name" value="P-loop containing nucleoside triphosphate hydrolases"/>
    <property type="match status" value="1"/>
</dbReference>
<feature type="non-terminal residue" evidence="1">
    <location>
        <position position="85"/>
    </location>
</feature>
<protein>
    <recommendedName>
        <fullName evidence="3">ATPase domain-containing protein</fullName>
    </recommendedName>
</protein>
<name>A0A6V8Q0S5_9ACTN</name>
<dbReference type="EMBL" id="BLSC01000392">
    <property type="protein sequence ID" value="GFP38187.1"/>
    <property type="molecule type" value="Genomic_DNA"/>
</dbReference>
<organism evidence="1 2">
    <name type="scientific">Candidatus Hakubella thermalkaliphila</name>
    <dbReference type="NCBI Taxonomy" id="2754717"/>
    <lineage>
        <taxon>Bacteria</taxon>
        <taxon>Bacillati</taxon>
        <taxon>Actinomycetota</taxon>
        <taxon>Actinomycetota incertae sedis</taxon>
        <taxon>Candidatus Hakubellales</taxon>
        <taxon>Candidatus Hakubellaceae</taxon>
        <taxon>Candidatus Hakubella</taxon>
    </lineage>
</organism>
<comment type="caution">
    <text evidence="1">The sequence shown here is derived from an EMBL/GenBank/DDBJ whole genome shotgun (WGS) entry which is preliminary data.</text>
</comment>
<dbReference type="AlphaFoldDB" id="A0A6V8Q0S5"/>
<accession>A0A6V8Q0S5</accession>